<name>A0A364NG07_STELY</name>
<evidence type="ECO:0000259" key="2">
    <source>
        <dbReference type="PROSITE" id="PS50948"/>
    </source>
</evidence>
<dbReference type="Pfam" id="PF01344">
    <property type="entry name" value="Kelch_1"/>
    <property type="match status" value="1"/>
</dbReference>
<dbReference type="AlphaFoldDB" id="A0A364NG07"/>
<comment type="caution">
    <text evidence="3">The sequence shown here is derived from an EMBL/GenBank/DDBJ whole genome shotgun (WGS) entry which is preliminary data.</text>
</comment>
<feature type="chain" id="PRO_5017074912" evidence="1">
    <location>
        <begin position="22"/>
        <end position="703"/>
    </location>
</feature>
<dbReference type="InterPro" id="IPR015202">
    <property type="entry name" value="GO-like_E_set"/>
</dbReference>
<keyword evidence="4" id="KW-1185">Reference proteome</keyword>
<protein>
    <submittedName>
        <fullName evidence="3">Copper radical oxidase</fullName>
    </submittedName>
</protein>
<dbReference type="SMART" id="SM00612">
    <property type="entry name" value="Kelch"/>
    <property type="match status" value="3"/>
</dbReference>
<proteinExistence type="predicted"/>
<feature type="domain" description="Apple" evidence="2">
    <location>
        <begin position="116"/>
        <end position="203"/>
    </location>
</feature>
<dbReference type="Pfam" id="PF09118">
    <property type="entry name" value="GO-like_E_set"/>
    <property type="match status" value="1"/>
</dbReference>
<dbReference type="Proteomes" id="UP000249619">
    <property type="component" value="Unassembled WGS sequence"/>
</dbReference>
<gene>
    <name evidence="3" type="ORF">DDE83_000524</name>
</gene>
<dbReference type="PANTHER" id="PTHR32208:SF56">
    <property type="entry name" value="GALACTOSE OXIDASE-RELATED"/>
    <property type="match status" value="1"/>
</dbReference>
<dbReference type="Gene3D" id="2.60.40.10">
    <property type="entry name" value="Immunoglobulins"/>
    <property type="match status" value="1"/>
</dbReference>
<evidence type="ECO:0000256" key="1">
    <source>
        <dbReference type="SAM" id="SignalP"/>
    </source>
</evidence>
<dbReference type="InterPro" id="IPR013783">
    <property type="entry name" value="Ig-like_fold"/>
</dbReference>
<dbReference type="PANTHER" id="PTHR32208">
    <property type="entry name" value="SECRETED PROTEIN-RELATED"/>
    <property type="match status" value="1"/>
</dbReference>
<dbReference type="SUPFAM" id="SSF50965">
    <property type="entry name" value="Galactose oxidase, central domain"/>
    <property type="match status" value="1"/>
</dbReference>
<feature type="signal peptide" evidence="1">
    <location>
        <begin position="1"/>
        <end position="21"/>
    </location>
</feature>
<dbReference type="InterPro" id="IPR011043">
    <property type="entry name" value="Gal_Oxase/kelch_b-propeller"/>
</dbReference>
<dbReference type="InterPro" id="IPR003609">
    <property type="entry name" value="Pan_app"/>
</dbReference>
<keyword evidence="1" id="KW-0732">Signal</keyword>
<dbReference type="SUPFAM" id="SSF81296">
    <property type="entry name" value="E set domains"/>
    <property type="match status" value="1"/>
</dbReference>
<dbReference type="Gene3D" id="3.50.4.10">
    <property type="entry name" value="Hepatocyte Growth Factor"/>
    <property type="match status" value="1"/>
</dbReference>
<dbReference type="STRING" id="183478.A0A364NG07"/>
<dbReference type="CDD" id="cd02851">
    <property type="entry name" value="E_set_GO_C"/>
    <property type="match status" value="1"/>
</dbReference>
<dbReference type="InterPro" id="IPR006652">
    <property type="entry name" value="Kelch_1"/>
</dbReference>
<dbReference type="Pfam" id="PF00024">
    <property type="entry name" value="PAN_1"/>
    <property type="match status" value="2"/>
</dbReference>
<dbReference type="InterPro" id="IPR037293">
    <property type="entry name" value="Gal_Oxidase_central_sf"/>
</dbReference>
<dbReference type="Gene3D" id="2.130.10.80">
    <property type="entry name" value="Galactose oxidase/kelch, beta-propeller"/>
    <property type="match status" value="1"/>
</dbReference>
<evidence type="ECO:0000313" key="3">
    <source>
        <dbReference type="EMBL" id="RAR16167.1"/>
    </source>
</evidence>
<accession>A0A364NG07</accession>
<organism evidence="3 4">
    <name type="scientific">Stemphylium lycopersici</name>
    <name type="common">Tomato gray leaf spot disease fungus</name>
    <name type="synonym">Thyrospora lycopersici</name>
    <dbReference type="NCBI Taxonomy" id="183478"/>
    <lineage>
        <taxon>Eukaryota</taxon>
        <taxon>Fungi</taxon>
        <taxon>Dikarya</taxon>
        <taxon>Ascomycota</taxon>
        <taxon>Pezizomycotina</taxon>
        <taxon>Dothideomycetes</taxon>
        <taxon>Pleosporomycetidae</taxon>
        <taxon>Pleosporales</taxon>
        <taxon>Pleosporineae</taxon>
        <taxon>Pleosporaceae</taxon>
        <taxon>Stemphylium</taxon>
    </lineage>
</organism>
<dbReference type="SUPFAM" id="SSF57414">
    <property type="entry name" value="Hairpin loop containing domain-like"/>
    <property type="match status" value="1"/>
</dbReference>
<evidence type="ECO:0000313" key="4">
    <source>
        <dbReference type="Proteomes" id="UP000249619"/>
    </source>
</evidence>
<dbReference type="EMBL" id="QGDH01000005">
    <property type="protein sequence ID" value="RAR16167.1"/>
    <property type="molecule type" value="Genomic_DNA"/>
</dbReference>
<sequence>MQVQTLLAVLSASVLFQFTNALNACPGADTVFTGAEGIRYRVCPGTDLVGPTASVKPRVASVTACAKLCDKSMDCFKAVYDTKTKACHFKEIAGLEWVASDRFQVIQAEQINIARCPANEWTYHRNRKQYSICPGTDIRGPSEKVFQSVWDFDQCAYLCANWATCKAAVYDSAKNACHIKADARTNTLIWSTDKRYDVMRLNEAPAPAKNGAWSDLIRFPVIPVAAYVVPGYPVSERLLVFSSWGADAFGGAGGRTQFADYNFVTGAVSARTVANTHHDMFCPAMSSLQDGSLLIQGGSDASAASLYHPASNSFTRGPDMKMARGYQSSCTTSDNRVFTIGGAYSGPRKGKDGEVYDPATNKWTALPKSSMKAMLTTDHEGIWREDNHAWLFGWKNTSVFQAGPSKAMNWYGTTGTGSQVAAGVRDEIDDAMCGVFAMYDAIAGKILSAGGAPDYTDADANARAHITTIDEPNTPAKVERVADMEYPRGFSNAVVLPDGTVLVSGGQRRSKVFTDDDGALFPELFDPATKSWRTLAPQAVPRNYHSTSLLLADGRVFSGGGGLCYVGQGVGRSSANCNKLVDHADGQIFSPPYLFNQDGSPATRPIISSLSSESVKVGGKLTVDVTSCTPNPSFALVRIGSVTHSVNTDQRRIPLNHVKANGNSFTATLPDDSGILIPGAYYLFVVSKEGVPSIARTVQVVLP</sequence>
<reference evidence="4" key="1">
    <citation type="submission" date="2018-05" db="EMBL/GenBank/DDBJ databases">
        <title>Draft genome sequence of Stemphylium lycopersici strain CIDEFI 213.</title>
        <authorList>
            <person name="Medina R."/>
            <person name="Franco M.E.E."/>
            <person name="Lucentini C.G."/>
            <person name="Saparrat M.C.N."/>
            <person name="Balatti P.A."/>
        </authorList>
    </citation>
    <scope>NUCLEOTIDE SEQUENCE [LARGE SCALE GENOMIC DNA]</scope>
    <source>
        <strain evidence="4">CIDEFI 213</strain>
    </source>
</reference>
<dbReference type="InterPro" id="IPR014756">
    <property type="entry name" value="Ig_E-set"/>
</dbReference>
<dbReference type="PROSITE" id="PS50948">
    <property type="entry name" value="PAN"/>
    <property type="match status" value="1"/>
</dbReference>